<gene>
    <name evidence="1" type="ORF">LOAG_13226</name>
</gene>
<reference evidence="1" key="1">
    <citation type="submission" date="2012-04" db="EMBL/GenBank/DDBJ databases">
        <title>The Genome Sequence of Loa loa.</title>
        <authorList>
            <consortium name="The Broad Institute Genome Sequencing Platform"/>
            <consortium name="Broad Institute Genome Sequencing Center for Infectious Disease"/>
            <person name="Nutman T.B."/>
            <person name="Fink D.L."/>
            <person name="Russ C."/>
            <person name="Young S."/>
            <person name="Zeng Q."/>
            <person name="Gargeya S."/>
            <person name="Alvarado L."/>
            <person name="Berlin A."/>
            <person name="Chapman S.B."/>
            <person name="Chen Z."/>
            <person name="Freedman E."/>
            <person name="Gellesch M."/>
            <person name="Goldberg J."/>
            <person name="Griggs A."/>
            <person name="Gujja S."/>
            <person name="Heilman E.R."/>
            <person name="Heiman D."/>
            <person name="Howarth C."/>
            <person name="Mehta T."/>
            <person name="Neiman D."/>
            <person name="Pearson M."/>
            <person name="Roberts A."/>
            <person name="Saif S."/>
            <person name="Shea T."/>
            <person name="Shenoy N."/>
            <person name="Sisk P."/>
            <person name="Stolte C."/>
            <person name="Sykes S."/>
            <person name="White J."/>
            <person name="Yandava C."/>
            <person name="Haas B."/>
            <person name="Henn M.R."/>
            <person name="Nusbaum C."/>
            <person name="Birren B."/>
        </authorList>
    </citation>
    <scope>NUCLEOTIDE SEQUENCE [LARGE SCALE GENOMIC DNA]</scope>
</reference>
<dbReference type="OrthoDB" id="48988at2759"/>
<sequence length="93" mass="10664">MECHIVTSINASTVTFDSADELLNEALRNDANYINIAAYCCDQTRFEELLGQALTKILRQMYHISIKISRFELDLSRHKLISFLNILQLASKD</sequence>
<dbReference type="RefSeq" id="XP_020301216.1">
    <property type="nucleotide sequence ID" value="XM_020448660.1"/>
</dbReference>
<dbReference type="Gene3D" id="3.20.20.100">
    <property type="entry name" value="NADP-dependent oxidoreductase domain"/>
    <property type="match status" value="1"/>
</dbReference>
<dbReference type="InParanoid" id="A0A1S0TJN8"/>
<dbReference type="CTD" id="9950697"/>
<dbReference type="EMBL" id="JH712161">
    <property type="protein sequence ID" value="EFO15286.2"/>
    <property type="molecule type" value="Genomic_DNA"/>
</dbReference>
<protein>
    <submittedName>
        <fullName evidence="1">Uncharacterized protein</fullName>
    </submittedName>
</protein>
<accession>A0A1S0TJN8</accession>
<name>A0A1S0TJN8_LOALO</name>
<proteinExistence type="predicted"/>
<organism evidence="1">
    <name type="scientific">Loa loa</name>
    <name type="common">Eye worm</name>
    <name type="synonym">Filaria loa</name>
    <dbReference type="NCBI Taxonomy" id="7209"/>
    <lineage>
        <taxon>Eukaryota</taxon>
        <taxon>Metazoa</taxon>
        <taxon>Ecdysozoa</taxon>
        <taxon>Nematoda</taxon>
        <taxon>Chromadorea</taxon>
        <taxon>Rhabditida</taxon>
        <taxon>Spirurina</taxon>
        <taxon>Spiruromorpha</taxon>
        <taxon>Filarioidea</taxon>
        <taxon>Onchocercidae</taxon>
        <taxon>Loa</taxon>
    </lineage>
</organism>
<dbReference type="AlphaFoldDB" id="A0A1S0TJN8"/>
<dbReference type="InterPro" id="IPR036812">
    <property type="entry name" value="NAD(P)_OxRdtase_dom_sf"/>
</dbReference>
<dbReference type="KEGG" id="loa:LOAG_13226"/>
<evidence type="ECO:0000313" key="1">
    <source>
        <dbReference type="EMBL" id="EFO15286.2"/>
    </source>
</evidence>
<dbReference type="GeneID" id="9950697"/>